<dbReference type="NCBIfam" id="TIGR00652">
    <property type="entry name" value="DapF"/>
    <property type="match status" value="1"/>
</dbReference>
<feature type="binding site" evidence="8">
    <location>
        <position position="71"/>
    </location>
    <ligand>
        <name>substrate</name>
    </ligand>
</feature>
<keyword evidence="4 8" id="KW-0028">Amino-acid biosynthesis</keyword>
<dbReference type="PROSITE" id="PS01326">
    <property type="entry name" value="DAP_EPIMERASE"/>
    <property type="match status" value="1"/>
</dbReference>
<dbReference type="GO" id="GO:0008837">
    <property type="term" value="F:diaminopimelate epimerase activity"/>
    <property type="evidence" value="ECO:0007669"/>
    <property type="project" value="UniProtKB-EC"/>
</dbReference>
<keyword evidence="11" id="KW-1185">Reference proteome</keyword>
<dbReference type="HAMAP" id="MF_00197">
    <property type="entry name" value="DAP_epimerase"/>
    <property type="match status" value="1"/>
</dbReference>
<evidence type="ECO:0000256" key="6">
    <source>
        <dbReference type="ARBA" id="ARBA00023235"/>
    </source>
</evidence>
<evidence type="ECO:0000313" key="10">
    <source>
        <dbReference type="EMBL" id="MBM6753762.1"/>
    </source>
</evidence>
<evidence type="ECO:0000256" key="3">
    <source>
        <dbReference type="ARBA" id="ARBA00013080"/>
    </source>
</evidence>
<feature type="active site" description="Proton acceptor" evidence="8">
    <location>
        <position position="232"/>
    </location>
</feature>
<keyword evidence="8" id="KW-0963">Cytoplasm</keyword>
<comment type="caution">
    <text evidence="10">The sequence shown here is derived from an EMBL/GenBank/DDBJ whole genome shotgun (WGS) entry which is preliminary data.</text>
</comment>
<evidence type="ECO:0000256" key="7">
    <source>
        <dbReference type="ARBA" id="ARBA00051712"/>
    </source>
</evidence>
<comment type="function">
    <text evidence="8">Catalyzes the stereoinversion of LL-2,6-diaminopimelate (L,L-DAP) to meso-diaminopimelate (meso-DAP), a precursor of L-lysine and an essential component of the bacterial peptidoglycan.</text>
</comment>
<feature type="binding site" evidence="8">
    <location>
        <begin position="81"/>
        <end position="82"/>
    </location>
    <ligand>
        <name>substrate</name>
    </ligand>
</feature>
<evidence type="ECO:0000256" key="4">
    <source>
        <dbReference type="ARBA" id="ARBA00022605"/>
    </source>
</evidence>
<dbReference type="EC" id="5.1.1.7" evidence="3 8"/>
<dbReference type="Gene3D" id="3.10.310.10">
    <property type="entry name" value="Diaminopimelate Epimerase, Chain A, domain 1"/>
    <property type="match status" value="2"/>
</dbReference>
<dbReference type="Pfam" id="PF01678">
    <property type="entry name" value="DAP_epimerase"/>
    <property type="match status" value="2"/>
</dbReference>
<dbReference type="PANTHER" id="PTHR31689">
    <property type="entry name" value="DIAMINOPIMELATE EPIMERASE, CHLOROPLASTIC"/>
    <property type="match status" value="1"/>
</dbReference>
<feature type="binding site" evidence="8">
    <location>
        <begin position="223"/>
        <end position="224"/>
    </location>
    <ligand>
        <name>substrate</name>
    </ligand>
</feature>
<dbReference type="InterPro" id="IPR001653">
    <property type="entry name" value="DAP_epimerase_DapF"/>
</dbReference>
<dbReference type="Proteomes" id="UP000776629">
    <property type="component" value="Unassembled WGS sequence"/>
</dbReference>
<keyword evidence="6 8" id="KW-0413">Isomerase</keyword>
<comment type="pathway">
    <text evidence="1 8">Amino-acid biosynthesis; L-lysine biosynthesis via DAP pathway; DL-2,6-diaminopimelate from LL-2,6-diaminopimelate: step 1/1.</text>
</comment>
<feature type="site" description="Could be important to modulate the pK values of the two catalytic cysteine residues" evidence="8">
    <location>
        <position position="171"/>
    </location>
</feature>
<sequence length="336" mass="36606">MTKLLKVHGSFNHFFILDQTELDQPLTDAELVTLGQKLCAPANGILNGADGVLVVNKSDHDGVLGQMRVINADGSEASMCGNGLRTVARYLSEKTGQTAFKVETKQADLTVKKQADFATGVPAFAVEISPVRFNAAALPFEKLGRDRIIDDYLPELAPGVKFTSLAVPNPHLIAFGDEDLLVGPMMKELGEYLNGKNPYFTDGVNLNFAKILGPNELFVRTFERGVGFTNACGTGMSATSLAFALTHPDLGHFETPIKVYNPGGMVQTVLHFTNHRYFIELIGNATVTHTLTVDETRLHQANFTADDFDITTTSEDEAYHQFVTSLPKPVTVNVKD</sequence>
<comment type="subcellular location">
    <subcellularLocation>
        <location evidence="8">Cytoplasm</location>
    </subcellularLocation>
</comment>
<keyword evidence="5 8" id="KW-0457">Lysine biosynthesis</keyword>
<evidence type="ECO:0000256" key="9">
    <source>
        <dbReference type="PROSITE-ProRule" id="PRU10125"/>
    </source>
</evidence>
<dbReference type="SUPFAM" id="SSF54506">
    <property type="entry name" value="Diaminopimelate epimerase-like"/>
    <property type="match status" value="2"/>
</dbReference>
<comment type="subunit">
    <text evidence="8">Homodimer.</text>
</comment>
<organism evidence="10 11">
    <name type="scientific">Limosilactobacillus alvi</name>
    <dbReference type="NCBI Taxonomy" id="990412"/>
    <lineage>
        <taxon>Bacteria</taxon>
        <taxon>Bacillati</taxon>
        <taxon>Bacillota</taxon>
        <taxon>Bacilli</taxon>
        <taxon>Lactobacillales</taxon>
        <taxon>Lactobacillaceae</taxon>
        <taxon>Limosilactobacillus</taxon>
    </lineage>
</organism>
<dbReference type="EMBL" id="JACJJQ010000009">
    <property type="protein sequence ID" value="MBM6753762.1"/>
    <property type="molecule type" value="Genomic_DNA"/>
</dbReference>
<dbReference type="InterPro" id="IPR018510">
    <property type="entry name" value="DAP_epimerase_AS"/>
</dbReference>
<accession>A0ABS2EMN3</accession>
<comment type="caution">
    <text evidence="8">Lacks conserved residue(s) required for the propagation of feature annotation.</text>
</comment>
<name>A0ABS2EMN3_9LACO</name>
<evidence type="ECO:0000256" key="2">
    <source>
        <dbReference type="ARBA" id="ARBA00010219"/>
    </source>
</evidence>
<feature type="binding site" evidence="8">
    <location>
        <position position="205"/>
    </location>
    <ligand>
        <name>substrate</name>
    </ligand>
</feature>
<proteinExistence type="inferred from homology"/>
<dbReference type="RefSeq" id="WP_204776193.1">
    <property type="nucleotide sequence ID" value="NZ_JACJJQ010000009.1"/>
</dbReference>
<dbReference type="PANTHER" id="PTHR31689:SF0">
    <property type="entry name" value="DIAMINOPIMELATE EPIMERASE"/>
    <property type="match status" value="1"/>
</dbReference>
<evidence type="ECO:0000256" key="8">
    <source>
        <dbReference type="HAMAP-Rule" id="MF_00197"/>
    </source>
</evidence>
<feature type="binding site" evidence="8">
    <location>
        <begin position="233"/>
        <end position="234"/>
    </location>
    <ligand>
        <name>substrate</name>
    </ligand>
</feature>
<feature type="active site" evidence="9">
    <location>
        <position position="80"/>
    </location>
</feature>
<comment type="catalytic activity">
    <reaction evidence="7 8">
        <text>(2S,6S)-2,6-diaminopimelate = meso-2,6-diaminopimelate</text>
        <dbReference type="Rhea" id="RHEA:15393"/>
        <dbReference type="ChEBI" id="CHEBI:57609"/>
        <dbReference type="ChEBI" id="CHEBI:57791"/>
        <dbReference type="EC" id="5.1.1.7"/>
    </reaction>
</comment>
<comment type="similarity">
    <text evidence="2 8">Belongs to the diaminopimelate epimerase family.</text>
</comment>
<gene>
    <name evidence="8" type="primary">dapF</name>
    <name evidence="10" type="ORF">H5993_03155</name>
</gene>
<feature type="binding site" evidence="8">
    <location>
        <position position="12"/>
    </location>
    <ligand>
        <name>substrate</name>
    </ligand>
</feature>
<reference evidence="10 11" key="1">
    <citation type="journal article" date="2021" name="Sci. Rep.">
        <title>The distribution of antibiotic resistance genes in chicken gut microbiota commensals.</title>
        <authorList>
            <person name="Juricova H."/>
            <person name="Matiasovicova J."/>
            <person name="Kubasova T."/>
            <person name="Cejkova D."/>
            <person name="Rychlik I."/>
        </authorList>
    </citation>
    <scope>NUCLEOTIDE SEQUENCE [LARGE SCALE GENOMIC DNA]</scope>
    <source>
        <strain evidence="10 11">An810</strain>
    </source>
</reference>
<feature type="binding site" evidence="8">
    <location>
        <position position="169"/>
    </location>
    <ligand>
        <name>substrate</name>
    </ligand>
</feature>
<evidence type="ECO:0000256" key="1">
    <source>
        <dbReference type="ARBA" id="ARBA00005196"/>
    </source>
</evidence>
<evidence type="ECO:0000256" key="5">
    <source>
        <dbReference type="ARBA" id="ARBA00023154"/>
    </source>
</evidence>
<feature type="site" description="Could be important to modulate the pK values of the two catalytic cysteine residues" evidence="8">
    <location>
        <position position="223"/>
    </location>
</feature>
<protein>
    <recommendedName>
        <fullName evidence="3 8">Diaminopimelate epimerase</fullName>
        <shortName evidence="8">DAP epimerase</shortName>
        <ecNumber evidence="3 8">5.1.1.7</ecNumber>
    </recommendedName>
    <alternativeName>
        <fullName evidence="8">PLP-independent amino acid racemase</fullName>
    </alternativeName>
</protein>
<feature type="active site" description="Proton donor" evidence="8">
    <location>
        <position position="80"/>
    </location>
</feature>
<evidence type="ECO:0000313" key="11">
    <source>
        <dbReference type="Proteomes" id="UP000776629"/>
    </source>
</evidence>